<comment type="caution">
    <text evidence="3">The sequence shown here is derived from an EMBL/GenBank/DDBJ whole genome shotgun (WGS) entry which is preliminary data.</text>
</comment>
<accession>A0A368KHH1</accession>
<feature type="transmembrane region" description="Helical" evidence="2">
    <location>
        <begin position="1258"/>
        <end position="1278"/>
    </location>
</feature>
<dbReference type="EMBL" id="QFWQ01000002">
    <property type="protein sequence ID" value="RCS31364.1"/>
    <property type="molecule type" value="Genomic_DNA"/>
</dbReference>
<evidence type="ECO:0000313" key="4">
    <source>
        <dbReference type="Proteomes" id="UP000252387"/>
    </source>
</evidence>
<keyword evidence="4" id="KW-1185">Reference proteome</keyword>
<sequence>MLARILGLLGLWLLLAAPLPAQEVPPPLRDWQGWVLHDVPQHDCPLLATQAPNVGNRQCAWPGRLLLDAGKDGGRFSLDVRVDAPSWVALPGDARNWPQQVSANSQPATVLQRGDQPMLWLAPGDYQLRGTLPWTTRPARLRVPAAIGLVVLNVDGAAVTRIERNGEQLTLGEAAAAQRAADALALRVYRRLADGLPATLTTQLQFNVTGSAREQLLGPALPDGFVATALSGELPARLESDGRLRVQLRPGQWTVTLEARSVAPLARVVLKLPAAPWPRQEIWSYADDPALRNTRVEGHATDAAQAGVPDEWRELPAFVLDDGAGLAIGQGTRGDEGGKGDQLHLQRQLWLDFDGGGLSVADHLSGELRHHQRLEVAAPWRLQRASHGGEPLLVSNGGDGRSGVELRGQQLDLDAGLRLPTHSGAIPSAGWQLPLESIDATLHLPYGYRLLGATGVDRSPDSWVAQWSLLDLFVVALIALLAGRLLGWPWALLAAGYLALAQHEHAAPLWTLAATLALALLLRALPEGRLRAAARAVAVAVFALAVLWTLPFAAAQLQYALHPQLEGGSQSRIVSVGYAEQAAQEEVYAKARMKQSAPAPAPMAPPSVAEVSADAAMPPPPPAPAMATRNGSSLSLEAVTVTGSTVQNLSSVSTLAGSTVDSRSPTQAGAGTPHWDQGNDYRLGWSGPVTAQQDTHLVIAPAWLVRLLRVLMVGLLALLLAKLVPLLLTPLRGRWRGGSAVGAALLAIALLPAGLHAQSLPDQELLNQLRNRLTEAPKCAPACAAVAQAQLQASGDTLDVELEAHIGATVALPLPQAGEALQLLDVGVDGRANAALSRRGDQLLLRLERGVHRVGLHYRIGAADSANLRFALRPQRIAFSGQGWSLAGVDDGRPLGDSIALQRLRTASDGKDLPPAQSFPPYVRLTRRLQLGVDWTVENTVERIAPQDGGFSITLPLLPGEHPLGDGVQVKDGRIGITFNANSDEVSWISRLDHAATLALEAPTLGERAEVWEVHAAPMWHVDAKGVPTSASDEGLLYQPLPGERLQLAFSQPVAIAGNSLAFDGVQVSSRAGERATETTLGLRARSTRGGEHAIGLPAGAELLDAMRDGEPVNLAVRDGRLSLPLLPGEHGYTLRLREPHGVAARTRTPLFALHAPVANIDLALQLPQDRWVLWTWGPTTGPAVLYWSQLVVLLLAAWLLARHAPTPLRFRHWLLLGLGFSAFAWSAYALVVAWLILLGLRARGTPSEQLGSTKFNLMQLGLALLTVLALAVLIGAVPKGLLGLPDMHVAGNASHAWDLHWFADQSAGALPGAGVFSVSLWVYKLAMLAWALWLANALIGWLRWAFEAWTHGGYWRRRAPKPGATPPQLPPSTSEPPHA</sequence>
<proteinExistence type="predicted"/>
<name>A0A368KHH1_9GAMM</name>
<evidence type="ECO:0000256" key="1">
    <source>
        <dbReference type="SAM" id="MobiDB-lite"/>
    </source>
</evidence>
<feature type="transmembrane region" description="Helical" evidence="2">
    <location>
        <begin position="1214"/>
        <end position="1238"/>
    </location>
</feature>
<feature type="transmembrane region" description="Helical" evidence="2">
    <location>
        <begin position="740"/>
        <end position="757"/>
    </location>
</feature>
<keyword evidence="2" id="KW-0472">Membrane</keyword>
<protein>
    <submittedName>
        <fullName evidence="3">Uncharacterized protein</fullName>
    </submittedName>
</protein>
<keyword evidence="2" id="KW-0812">Transmembrane</keyword>
<dbReference type="Proteomes" id="UP000252387">
    <property type="component" value="Unassembled WGS sequence"/>
</dbReference>
<evidence type="ECO:0000313" key="3">
    <source>
        <dbReference type="EMBL" id="RCS31364.1"/>
    </source>
</evidence>
<evidence type="ECO:0000256" key="2">
    <source>
        <dbReference type="SAM" id="Phobius"/>
    </source>
</evidence>
<gene>
    <name evidence="3" type="ORF">DEO45_01425</name>
</gene>
<feature type="region of interest" description="Disordered" evidence="1">
    <location>
        <begin position="1361"/>
        <end position="1380"/>
    </location>
</feature>
<feature type="transmembrane region" description="Helical" evidence="2">
    <location>
        <begin position="707"/>
        <end position="728"/>
    </location>
</feature>
<feature type="transmembrane region" description="Helical" evidence="2">
    <location>
        <begin position="507"/>
        <end position="525"/>
    </location>
</feature>
<feature type="transmembrane region" description="Helical" evidence="2">
    <location>
        <begin position="1326"/>
        <end position="1347"/>
    </location>
</feature>
<dbReference type="OrthoDB" id="220327at2"/>
<organism evidence="3 4">
    <name type="scientific">Rhodanobacter denitrificans</name>
    <dbReference type="NCBI Taxonomy" id="666685"/>
    <lineage>
        <taxon>Bacteria</taxon>
        <taxon>Pseudomonadati</taxon>
        <taxon>Pseudomonadota</taxon>
        <taxon>Gammaproteobacteria</taxon>
        <taxon>Lysobacterales</taxon>
        <taxon>Rhodanobacteraceae</taxon>
        <taxon>Rhodanobacter</taxon>
    </lineage>
</organism>
<dbReference type="RefSeq" id="WP_114340549.1">
    <property type="nucleotide sequence ID" value="NZ_QFWQ01000002.1"/>
</dbReference>
<reference evidence="3 4" key="1">
    <citation type="submission" date="2018-05" db="EMBL/GenBank/DDBJ databases">
        <title>Draft genome sequence of Rhodanobacter denitrificans Yn1 isolated from gold copper mine.</title>
        <authorList>
            <person name="Yang N."/>
            <person name="Mazhar H.S."/>
            <person name="Rensing C."/>
        </authorList>
    </citation>
    <scope>NUCLEOTIDE SEQUENCE [LARGE SCALE GENOMIC DNA]</scope>
    <source>
        <strain evidence="3 4">Yn1</strain>
    </source>
</reference>
<keyword evidence="2" id="KW-1133">Transmembrane helix</keyword>
<feature type="compositionally biased region" description="Pro residues" evidence="1">
    <location>
        <begin position="1364"/>
        <end position="1380"/>
    </location>
</feature>
<feature type="transmembrane region" description="Helical" evidence="2">
    <location>
        <begin position="532"/>
        <end position="554"/>
    </location>
</feature>